<feature type="transmembrane region" description="Helical" evidence="2">
    <location>
        <begin position="20"/>
        <end position="43"/>
    </location>
</feature>
<gene>
    <name evidence="3" type="ORF">BN1211_1772</name>
</gene>
<sequence>MPLWVYQSGKFLVRSIGIGLFSTVWKFIKVIAFLLRAIVTVIFEPISLLIHILEYNAHVFLNFWLSLLFQTSLEHLFDVEFGIEELKIVVQWLRYVNLMCITSMFMGIFTYYTFVKIIYWLTKLEKQIPATLEKKRKLVGSKIATVKIIPSSESILSEYAKSAALKGTGNDRKSTKLPLDTSDYPYDIHDDDEDNIFTLSSMSTMEKETKTGIDEQNGLSPSPTLRLRKSNLEHHKESPLTKAFRSRVSSSFCESESPTRISSLSSSGINTITTTSSTTSSVFSGSNGPHVPTTPITTIIEEEDGHTEASADESLKC</sequence>
<feature type="compositionally biased region" description="Low complexity" evidence="1">
    <location>
        <begin position="275"/>
        <end position="286"/>
    </location>
</feature>
<feature type="region of interest" description="Disordered" evidence="1">
    <location>
        <begin position="206"/>
        <end position="225"/>
    </location>
</feature>
<dbReference type="EMBL" id="CDQK01000002">
    <property type="protein sequence ID" value="CEP21635.1"/>
    <property type="molecule type" value="Genomic_DNA"/>
</dbReference>
<organism evidence="3 4">
    <name type="scientific">Cyberlindnera jadinii (strain ATCC 18201 / CBS 1600 / BCRC 20928 / JCM 3617 / NBRC 0987 / NRRL Y-1542)</name>
    <name type="common">Torula yeast</name>
    <name type="synonym">Candida utilis</name>
    <dbReference type="NCBI Taxonomy" id="983966"/>
    <lineage>
        <taxon>Eukaryota</taxon>
        <taxon>Fungi</taxon>
        <taxon>Dikarya</taxon>
        <taxon>Ascomycota</taxon>
        <taxon>Saccharomycotina</taxon>
        <taxon>Saccharomycetes</taxon>
        <taxon>Phaffomycetales</taxon>
        <taxon>Phaffomycetaceae</taxon>
        <taxon>Cyberlindnera</taxon>
    </lineage>
</organism>
<proteinExistence type="predicted"/>
<evidence type="ECO:0000256" key="2">
    <source>
        <dbReference type="SAM" id="Phobius"/>
    </source>
</evidence>
<name>A0A0H5C1C4_CYBJN</name>
<dbReference type="AlphaFoldDB" id="A0A0H5C1C4"/>
<protein>
    <submittedName>
        <fullName evidence="3">Uncharacterized protein</fullName>
    </submittedName>
</protein>
<accession>A0A0H5C1C4</accession>
<evidence type="ECO:0000313" key="4">
    <source>
        <dbReference type="Proteomes" id="UP000038830"/>
    </source>
</evidence>
<keyword evidence="2" id="KW-0472">Membrane</keyword>
<feature type="transmembrane region" description="Helical" evidence="2">
    <location>
        <begin position="92"/>
        <end position="114"/>
    </location>
</feature>
<reference evidence="4" key="1">
    <citation type="journal article" date="2015" name="J. Biotechnol.">
        <title>The structure of the Cyberlindnera jadinii genome and its relation to Candida utilis analyzed by the occurrence of single nucleotide polymorphisms.</title>
        <authorList>
            <person name="Rupp O."/>
            <person name="Brinkrolf K."/>
            <person name="Buerth C."/>
            <person name="Kunigo M."/>
            <person name="Schneider J."/>
            <person name="Jaenicke S."/>
            <person name="Goesmann A."/>
            <person name="Puehler A."/>
            <person name="Jaeger K.-E."/>
            <person name="Ernst J.F."/>
        </authorList>
    </citation>
    <scope>NUCLEOTIDE SEQUENCE [LARGE SCALE GENOMIC DNA]</scope>
    <source>
        <strain evidence="4">ATCC 18201 / CBS 1600 / BCRC 20928 / JCM 3617 / NBRC 0987 / NRRL Y-1542</strain>
    </source>
</reference>
<dbReference type="Proteomes" id="UP000038830">
    <property type="component" value="Unassembled WGS sequence"/>
</dbReference>
<keyword evidence="2" id="KW-1133">Transmembrane helix</keyword>
<keyword evidence="2" id="KW-0812">Transmembrane</keyword>
<feature type="region of interest" description="Disordered" evidence="1">
    <location>
        <begin position="275"/>
        <end position="317"/>
    </location>
</feature>
<feature type="compositionally biased region" description="Basic and acidic residues" evidence="1">
    <location>
        <begin position="306"/>
        <end position="317"/>
    </location>
</feature>
<evidence type="ECO:0000313" key="3">
    <source>
        <dbReference type="EMBL" id="CEP21635.1"/>
    </source>
</evidence>
<evidence type="ECO:0000256" key="1">
    <source>
        <dbReference type="SAM" id="MobiDB-lite"/>
    </source>
</evidence>